<evidence type="ECO:0008006" key="3">
    <source>
        <dbReference type="Google" id="ProtNLM"/>
    </source>
</evidence>
<dbReference type="EMBL" id="NBSK02000005">
    <property type="protein sequence ID" value="KAJ0204973.1"/>
    <property type="molecule type" value="Genomic_DNA"/>
</dbReference>
<proteinExistence type="predicted"/>
<reference evidence="1 2" key="1">
    <citation type="journal article" date="2017" name="Nat. Commun.">
        <title>Genome assembly with in vitro proximity ligation data and whole-genome triplication in lettuce.</title>
        <authorList>
            <person name="Reyes-Chin-Wo S."/>
            <person name="Wang Z."/>
            <person name="Yang X."/>
            <person name="Kozik A."/>
            <person name="Arikit S."/>
            <person name="Song C."/>
            <person name="Xia L."/>
            <person name="Froenicke L."/>
            <person name="Lavelle D.O."/>
            <person name="Truco M.J."/>
            <person name="Xia R."/>
            <person name="Zhu S."/>
            <person name="Xu C."/>
            <person name="Xu H."/>
            <person name="Xu X."/>
            <person name="Cox K."/>
            <person name="Korf I."/>
            <person name="Meyers B.C."/>
            <person name="Michelmore R.W."/>
        </authorList>
    </citation>
    <scope>NUCLEOTIDE SEQUENCE [LARGE SCALE GENOMIC DNA]</scope>
    <source>
        <strain evidence="2">cv. Salinas</strain>
        <tissue evidence="1">Seedlings</tissue>
    </source>
</reference>
<evidence type="ECO:0000313" key="1">
    <source>
        <dbReference type="EMBL" id="KAJ0204973.1"/>
    </source>
</evidence>
<evidence type="ECO:0000313" key="2">
    <source>
        <dbReference type="Proteomes" id="UP000235145"/>
    </source>
</evidence>
<accession>A0A9R1VF20</accession>
<keyword evidence="2" id="KW-1185">Reference proteome</keyword>
<organism evidence="1 2">
    <name type="scientific">Lactuca sativa</name>
    <name type="common">Garden lettuce</name>
    <dbReference type="NCBI Taxonomy" id="4236"/>
    <lineage>
        <taxon>Eukaryota</taxon>
        <taxon>Viridiplantae</taxon>
        <taxon>Streptophyta</taxon>
        <taxon>Embryophyta</taxon>
        <taxon>Tracheophyta</taxon>
        <taxon>Spermatophyta</taxon>
        <taxon>Magnoliopsida</taxon>
        <taxon>eudicotyledons</taxon>
        <taxon>Gunneridae</taxon>
        <taxon>Pentapetalae</taxon>
        <taxon>asterids</taxon>
        <taxon>campanulids</taxon>
        <taxon>Asterales</taxon>
        <taxon>Asteraceae</taxon>
        <taxon>Cichorioideae</taxon>
        <taxon>Cichorieae</taxon>
        <taxon>Lactucinae</taxon>
        <taxon>Lactuca</taxon>
    </lineage>
</organism>
<dbReference type="AlphaFoldDB" id="A0A9R1VF20"/>
<name>A0A9R1VF20_LACSA</name>
<comment type="caution">
    <text evidence="1">The sequence shown here is derived from an EMBL/GenBank/DDBJ whole genome shotgun (WGS) entry which is preliminary data.</text>
</comment>
<gene>
    <name evidence="1" type="ORF">LSAT_V11C500230920</name>
</gene>
<sequence length="87" mass="9830">MELIDENLSESHRLYEVLRSIEVVLLNLEDRPTMSSVVVMLSNESQLPQPKQRGFFYTEHAPQDDMSFSTHAPSSTTAITITLVYGS</sequence>
<protein>
    <recommendedName>
        <fullName evidence="3">S-locus receptor kinase C-terminal domain-containing protein</fullName>
    </recommendedName>
</protein>
<dbReference type="Proteomes" id="UP000235145">
    <property type="component" value="Unassembled WGS sequence"/>
</dbReference>